<sequence>MKNSGQFYLIVCSKFGNEILIQFKKVQPSYATQLMAFHLNSESSNIFSVNAIQRYRAVVGLWPRKV</sequence>
<dbReference type="AlphaFoldDB" id="A0AAN9LA59"/>
<comment type="caution">
    <text evidence="1">The sequence shown here is derived from an EMBL/GenBank/DDBJ whole genome shotgun (WGS) entry which is preliminary data.</text>
</comment>
<evidence type="ECO:0000313" key="1">
    <source>
        <dbReference type="EMBL" id="KAK7330967.1"/>
    </source>
</evidence>
<reference evidence="1 2" key="1">
    <citation type="submission" date="2024-01" db="EMBL/GenBank/DDBJ databases">
        <title>The genomes of 5 underutilized Papilionoideae crops provide insights into root nodulation and disease resistanc.</title>
        <authorList>
            <person name="Jiang F."/>
        </authorList>
    </citation>
    <scope>NUCLEOTIDE SEQUENCE [LARGE SCALE GENOMIC DNA]</scope>
    <source>
        <strain evidence="1">LVBAO_FW01</strain>
        <tissue evidence="1">Leaves</tissue>
    </source>
</reference>
<dbReference type="Proteomes" id="UP001367508">
    <property type="component" value="Unassembled WGS sequence"/>
</dbReference>
<name>A0AAN9LA59_CANGL</name>
<organism evidence="1 2">
    <name type="scientific">Canavalia gladiata</name>
    <name type="common">Sword bean</name>
    <name type="synonym">Dolichos gladiatus</name>
    <dbReference type="NCBI Taxonomy" id="3824"/>
    <lineage>
        <taxon>Eukaryota</taxon>
        <taxon>Viridiplantae</taxon>
        <taxon>Streptophyta</taxon>
        <taxon>Embryophyta</taxon>
        <taxon>Tracheophyta</taxon>
        <taxon>Spermatophyta</taxon>
        <taxon>Magnoliopsida</taxon>
        <taxon>eudicotyledons</taxon>
        <taxon>Gunneridae</taxon>
        <taxon>Pentapetalae</taxon>
        <taxon>rosids</taxon>
        <taxon>fabids</taxon>
        <taxon>Fabales</taxon>
        <taxon>Fabaceae</taxon>
        <taxon>Papilionoideae</taxon>
        <taxon>50 kb inversion clade</taxon>
        <taxon>NPAAA clade</taxon>
        <taxon>indigoferoid/millettioid clade</taxon>
        <taxon>Phaseoleae</taxon>
        <taxon>Canavalia</taxon>
    </lineage>
</organism>
<keyword evidence="2" id="KW-1185">Reference proteome</keyword>
<protein>
    <submittedName>
        <fullName evidence="1">Uncharacterized protein</fullName>
    </submittedName>
</protein>
<gene>
    <name evidence="1" type="ORF">VNO77_25174</name>
</gene>
<evidence type="ECO:0000313" key="2">
    <source>
        <dbReference type="Proteomes" id="UP001367508"/>
    </source>
</evidence>
<dbReference type="EMBL" id="JAYMYQ010000005">
    <property type="protein sequence ID" value="KAK7330967.1"/>
    <property type="molecule type" value="Genomic_DNA"/>
</dbReference>
<proteinExistence type="predicted"/>
<accession>A0AAN9LA59</accession>